<accession>A0ABU2RVC1</accession>
<dbReference type="RefSeq" id="WP_311661669.1">
    <property type="nucleotide sequence ID" value="NZ_JAVREX010000029.1"/>
</dbReference>
<dbReference type="Proteomes" id="UP001183777">
    <property type="component" value="Unassembled WGS sequence"/>
</dbReference>
<organism evidence="2 3">
    <name type="scientific">Streptomyces salyersiae</name>
    <dbReference type="NCBI Taxonomy" id="3075530"/>
    <lineage>
        <taxon>Bacteria</taxon>
        <taxon>Bacillati</taxon>
        <taxon>Actinomycetota</taxon>
        <taxon>Actinomycetes</taxon>
        <taxon>Kitasatosporales</taxon>
        <taxon>Streptomycetaceae</taxon>
        <taxon>Streptomyces</taxon>
    </lineage>
</organism>
<evidence type="ECO:0000313" key="2">
    <source>
        <dbReference type="EMBL" id="MDT0432785.1"/>
    </source>
</evidence>
<evidence type="ECO:0000313" key="3">
    <source>
        <dbReference type="Proteomes" id="UP001183777"/>
    </source>
</evidence>
<protein>
    <submittedName>
        <fullName evidence="2">Uncharacterized protein</fullName>
    </submittedName>
</protein>
<comment type="caution">
    <text evidence="2">The sequence shown here is derived from an EMBL/GenBank/DDBJ whole genome shotgun (WGS) entry which is preliminary data.</text>
</comment>
<evidence type="ECO:0000256" key="1">
    <source>
        <dbReference type="SAM" id="Coils"/>
    </source>
</evidence>
<sequence length="313" mass="33915">MNLRDTLDYLARLVQQDADRTKAEARGESPAQLLAAAERRADNLAKELAAAQHQISILDAVDAGRAHGARRIMNERDQAQQDAERFKADHLAACRTIAEMHEAATGRTGMGPIRGVVEDIADMRERAERIEQGDTAALHLAQSAAAAWQQRADEAEKRAYDAEQALAALRGVTDTARAEKAEAERDELHAALGLAPGQLHSAALSAIRGRGANIRDLAERLAAAEKRAETASALGARYMGDAERYQAAWHNARMRAQHEASHSRACRISRDAWRRDATAAKAAISRVRALLGTHLGPLATNAVRRALDTPTEG</sequence>
<dbReference type="EMBL" id="JAVREX010000029">
    <property type="protein sequence ID" value="MDT0432785.1"/>
    <property type="molecule type" value="Genomic_DNA"/>
</dbReference>
<feature type="coiled-coil region" evidence="1">
    <location>
        <begin position="138"/>
        <end position="172"/>
    </location>
</feature>
<gene>
    <name evidence="2" type="ORF">RM649_34865</name>
</gene>
<proteinExistence type="predicted"/>
<feature type="coiled-coil region" evidence="1">
    <location>
        <begin position="34"/>
        <end position="89"/>
    </location>
</feature>
<reference evidence="3" key="1">
    <citation type="submission" date="2023-07" db="EMBL/GenBank/DDBJ databases">
        <title>30 novel species of actinomycetes from the DSMZ collection.</title>
        <authorList>
            <person name="Nouioui I."/>
        </authorList>
    </citation>
    <scope>NUCLEOTIDE SEQUENCE [LARGE SCALE GENOMIC DNA]</scope>
    <source>
        <strain evidence="3">DSM 41770</strain>
    </source>
</reference>
<keyword evidence="3" id="KW-1185">Reference proteome</keyword>
<keyword evidence="1" id="KW-0175">Coiled coil</keyword>
<name>A0ABU2RVC1_9ACTN</name>